<sequence length="321" mass="36157">MIVFVFIFGMAVSIISGNKGKRRPRLYADELPEGLGIEKDAAKPLAQHLEKAMSDGFQSNIKNRMLKEHPSWSEKHFDWVFFELKRFFVLSSILKSVPMFSGKVDAVWHEMLMFTRDYEDFSKKFYNSFLHHTPNMEIVPIPGERAFFDWVYLQVFSPARNSRLIWGEFLRTPIEQGILHDFRTKSEGELLAKYFRNGEAAREIQLYLIRQLKNDIREAEMTFSKNEKKPFTRISSSHDMSMLLPAAVFFSIYEHDDYSSHIEEVLPVEMMKSGYAGATSCSGFACSTDHDSDSGSCSGGANCSGGSSCSSCGGGGGCGGS</sequence>
<feature type="compositionally biased region" description="Low complexity" evidence="1">
    <location>
        <begin position="301"/>
        <end position="311"/>
    </location>
</feature>
<dbReference type="Proteomes" id="UP000323732">
    <property type="component" value="Unassembled WGS sequence"/>
</dbReference>
<feature type="compositionally biased region" description="Gly residues" evidence="1">
    <location>
        <begin position="312"/>
        <end position="321"/>
    </location>
</feature>
<gene>
    <name evidence="2" type="ORF">FZD47_07845</name>
</gene>
<evidence type="ECO:0000256" key="1">
    <source>
        <dbReference type="SAM" id="MobiDB-lite"/>
    </source>
</evidence>
<protein>
    <recommendedName>
        <fullName evidence="4">TIGR04222 domain-containing membrane protein</fullName>
    </recommendedName>
</protein>
<proteinExistence type="predicted"/>
<organism evidence="2 3">
    <name type="scientific">Bacillus infantis</name>
    <dbReference type="NCBI Taxonomy" id="324767"/>
    <lineage>
        <taxon>Bacteria</taxon>
        <taxon>Bacillati</taxon>
        <taxon>Bacillota</taxon>
        <taxon>Bacilli</taxon>
        <taxon>Bacillales</taxon>
        <taxon>Bacillaceae</taxon>
        <taxon>Bacillus</taxon>
    </lineage>
</organism>
<evidence type="ECO:0008006" key="4">
    <source>
        <dbReference type="Google" id="ProtNLM"/>
    </source>
</evidence>
<accession>A0A5D4STG6</accession>
<reference evidence="2 3" key="1">
    <citation type="submission" date="2019-08" db="EMBL/GenBank/DDBJ databases">
        <title>Bacillus genomes from the desert of Cuatro Cienegas, Coahuila.</title>
        <authorList>
            <person name="Olmedo-Alvarez G."/>
        </authorList>
    </citation>
    <scope>NUCLEOTIDE SEQUENCE [LARGE SCALE GENOMIC DNA]</scope>
    <source>
        <strain evidence="2 3">CH37_1T</strain>
    </source>
</reference>
<feature type="region of interest" description="Disordered" evidence="1">
    <location>
        <begin position="301"/>
        <end position="321"/>
    </location>
</feature>
<dbReference type="EMBL" id="VTES01000002">
    <property type="protein sequence ID" value="TYS65548.1"/>
    <property type="molecule type" value="Genomic_DNA"/>
</dbReference>
<name>A0A5D4STG6_9BACI</name>
<dbReference type="AlphaFoldDB" id="A0A5D4STG6"/>
<evidence type="ECO:0000313" key="3">
    <source>
        <dbReference type="Proteomes" id="UP000323732"/>
    </source>
</evidence>
<comment type="caution">
    <text evidence="2">The sequence shown here is derived from an EMBL/GenBank/DDBJ whole genome shotgun (WGS) entry which is preliminary data.</text>
</comment>
<evidence type="ECO:0000313" key="2">
    <source>
        <dbReference type="EMBL" id="TYS65548.1"/>
    </source>
</evidence>